<accession>A0A915A0U6</accession>
<keyword evidence="2" id="KW-1185">Reference proteome</keyword>
<dbReference type="WBParaSite" id="PgE103_g004_t02">
    <property type="protein sequence ID" value="PgE103_g004_t02"/>
    <property type="gene ID" value="PgE103_g004"/>
</dbReference>
<feature type="region of interest" description="Disordered" evidence="1">
    <location>
        <begin position="170"/>
        <end position="198"/>
    </location>
</feature>
<name>A0A915A0U6_PARUN</name>
<dbReference type="Proteomes" id="UP000887569">
    <property type="component" value="Unplaced"/>
</dbReference>
<evidence type="ECO:0000313" key="2">
    <source>
        <dbReference type="Proteomes" id="UP000887569"/>
    </source>
</evidence>
<feature type="region of interest" description="Disordered" evidence="1">
    <location>
        <begin position="128"/>
        <end position="157"/>
    </location>
</feature>
<sequence length="198" mass="22049">MSSLLSAAERWALAASPTRFEETNFEDGSMRLYLDPWKLSMEVAYEICKRNQWDPQSGRQLRASHNETPAVQDFEQETAPRTTAVDITPLNKAICEKGEENGMEQRPVKGGSGGAELPFDNPIKVLFSKGGSEARRKEGRRLSAKGTEISKGQLPLSNRASRLKLEFMAKKKAQEQKDQNATSRIGPSLRYSGGFRAK</sequence>
<feature type="region of interest" description="Disordered" evidence="1">
    <location>
        <begin position="58"/>
        <end position="82"/>
    </location>
</feature>
<evidence type="ECO:0000313" key="3">
    <source>
        <dbReference type="WBParaSite" id="PgE103_g004_t02"/>
    </source>
</evidence>
<feature type="region of interest" description="Disordered" evidence="1">
    <location>
        <begin position="96"/>
        <end position="115"/>
    </location>
</feature>
<reference evidence="3" key="1">
    <citation type="submission" date="2022-11" db="UniProtKB">
        <authorList>
            <consortium name="WormBaseParasite"/>
        </authorList>
    </citation>
    <scope>IDENTIFICATION</scope>
</reference>
<proteinExistence type="predicted"/>
<evidence type="ECO:0000256" key="1">
    <source>
        <dbReference type="SAM" id="MobiDB-lite"/>
    </source>
</evidence>
<dbReference type="AlphaFoldDB" id="A0A915A0U6"/>
<organism evidence="2 3">
    <name type="scientific">Parascaris univalens</name>
    <name type="common">Nematode worm</name>
    <dbReference type="NCBI Taxonomy" id="6257"/>
    <lineage>
        <taxon>Eukaryota</taxon>
        <taxon>Metazoa</taxon>
        <taxon>Ecdysozoa</taxon>
        <taxon>Nematoda</taxon>
        <taxon>Chromadorea</taxon>
        <taxon>Rhabditida</taxon>
        <taxon>Spirurina</taxon>
        <taxon>Ascaridomorpha</taxon>
        <taxon>Ascaridoidea</taxon>
        <taxon>Ascarididae</taxon>
        <taxon>Parascaris</taxon>
    </lineage>
</organism>
<protein>
    <submittedName>
        <fullName evidence="3">Uncharacterized protein</fullName>
    </submittedName>
</protein>